<protein>
    <recommendedName>
        <fullName evidence="4">Ornithine decarboxylase antizyme</fullName>
    </recommendedName>
</protein>
<comment type="function">
    <text evidence="1">Ornithine decarboxylase (ODC) antizyme protein that negatively regulates ODC activity and intracellular polyamine biosynthesis in response to increased intracellular polyamine levels. Binds to ODC monomers, inhibiting the assembly of the functional ODC homodimer, and targets the monomers for ubiquitin-independent proteolytic destruction by the 26S proteasome.</text>
</comment>
<gene>
    <name evidence="7" type="ORF">BS50DRAFT_562191</name>
</gene>
<proteinExistence type="inferred from homology"/>
<dbReference type="GO" id="GO:0045732">
    <property type="term" value="P:positive regulation of protein catabolic process"/>
    <property type="evidence" value="ECO:0007669"/>
    <property type="project" value="TreeGrafter"/>
</dbReference>
<keyword evidence="8" id="KW-1185">Reference proteome</keyword>
<dbReference type="GO" id="GO:0008073">
    <property type="term" value="F:ornithine decarboxylase inhibitor activity"/>
    <property type="evidence" value="ECO:0007669"/>
    <property type="project" value="InterPro"/>
</dbReference>
<evidence type="ECO:0000256" key="2">
    <source>
        <dbReference type="ARBA" id="ARBA00008796"/>
    </source>
</evidence>
<dbReference type="GO" id="GO:0005737">
    <property type="term" value="C:cytoplasm"/>
    <property type="evidence" value="ECO:0007669"/>
    <property type="project" value="TreeGrafter"/>
</dbReference>
<dbReference type="Gene3D" id="3.40.630.60">
    <property type="match status" value="1"/>
</dbReference>
<dbReference type="Proteomes" id="UP000240883">
    <property type="component" value="Unassembled WGS sequence"/>
</dbReference>
<evidence type="ECO:0000256" key="6">
    <source>
        <dbReference type="SAM" id="MobiDB-lite"/>
    </source>
</evidence>
<evidence type="ECO:0000256" key="4">
    <source>
        <dbReference type="ARBA" id="ARBA00017712"/>
    </source>
</evidence>
<evidence type="ECO:0000313" key="8">
    <source>
        <dbReference type="Proteomes" id="UP000240883"/>
    </source>
</evidence>
<evidence type="ECO:0000256" key="5">
    <source>
        <dbReference type="ARBA" id="ARBA00022758"/>
    </source>
</evidence>
<dbReference type="GO" id="GO:0005634">
    <property type="term" value="C:nucleus"/>
    <property type="evidence" value="ECO:0007669"/>
    <property type="project" value="TreeGrafter"/>
</dbReference>
<dbReference type="InterPro" id="IPR038581">
    <property type="entry name" value="ODC_AZ_sf"/>
</dbReference>
<evidence type="ECO:0000313" key="7">
    <source>
        <dbReference type="EMBL" id="PSN61359.1"/>
    </source>
</evidence>
<reference evidence="7 8" key="1">
    <citation type="journal article" date="2018" name="Front. Microbiol.">
        <title>Genome-Wide Analysis of Corynespora cassiicola Leaf Fall Disease Putative Effectors.</title>
        <authorList>
            <person name="Lopez D."/>
            <person name="Ribeiro S."/>
            <person name="Label P."/>
            <person name="Fumanal B."/>
            <person name="Venisse J.S."/>
            <person name="Kohler A."/>
            <person name="de Oliveira R.R."/>
            <person name="Labutti K."/>
            <person name="Lipzen A."/>
            <person name="Lail K."/>
            <person name="Bauer D."/>
            <person name="Ohm R.A."/>
            <person name="Barry K.W."/>
            <person name="Spatafora J."/>
            <person name="Grigoriev I.V."/>
            <person name="Martin F.M."/>
            <person name="Pujade-Renaud V."/>
        </authorList>
    </citation>
    <scope>NUCLEOTIDE SEQUENCE [LARGE SCALE GENOMIC DNA]</scope>
    <source>
        <strain evidence="7 8">Philippines</strain>
    </source>
</reference>
<feature type="region of interest" description="Disordered" evidence="6">
    <location>
        <begin position="1"/>
        <end position="20"/>
    </location>
</feature>
<dbReference type="Pfam" id="PF02100">
    <property type="entry name" value="ODC_AZ"/>
    <property type="match status" value="1"/>
</dbReference>
<comment type="subunit">
    <text evidence="3">Interacts with ODC and thereby sterically blocks ODC homodimerization.</text>
</comment>
<feature type="region of interest" description="Disordered" evidence="6">
    <location>
        <begin position="50"/>
        <end position="71"/>
    </location>
</feature>
<dbReference type="OrthoDB" id="5959761at2759"/>
<organism evidence="7 8">
    <name type="scientific">Corynespora cassiicola Philippines</name>
    <dbReference type="NCBI Taxonomy" id="1448308"/>
    <lineage>
        <taxon>Eukaryota</taxon>
        <taxon>Fungi</taxon>
        <taxon>Dikarya</taxon>
        <taxon>Ascomycota</taxon>
        <taxon>Pezizomycotina</taxon>
        <taxon>Dothideomycetes</taxon>
        <taxon>Pleosporomycetidae</taxon>
        <taxon>Pleosporales</taxon>
        <taxon>Corynesporascaceae</taxon>
        <taxon>Corynespora</taxon>
    </lineage>
</organism>
<comment type="similarity">
    <text evidence="2">Belongs to the ODC antizyme family.</text>
</comment>
<dbReference type="EMBL" id="KZ678144">
    <property type="protein sequence ID" value="PSN61359.1"/>
    <property type="molecule type" value="Genomic_DNA"/>
</dbReference>
<accession>A0A2T2N7H6</accession>
<evidence type="ECO:0000256" key="3">
    <source>
        <dbReference type="ARBA" id="ARBA00011486"/>
    </source>
</evidence>
<sequence length="269" mass="29351">MAASNNKRNSSSSSNHSNSSANVRASCYTVTANTGALQGFHYTCGAAGGMPSPPSSPPLAARHASATKSGRARRGGAAYTITEECERLFCETLRAVFLGEGNLARQDSLVMGAHQLPVPSQVNDYGVGLQGSSMDGIMDLPEPKTDYSVQEETRSVNVWLEMWDYVGGNRFRGFVAEKPTERAMFVFFDESHAEGDLKSGLMALLELCEVSDFNCSRLVVCIDRHTDVRAMEALTKDLGWIGFQLATLDEYSSEAEITSNKWLFMDMEV</sequence>
<evidence type="ECO:0000256" key="1">
    <source>
        <dbReference type="ARBA" id="ARBA00002307"/>
    </source>
</evidence>
<dbReference type="InterPro" id="IPR002993">
    <property type="entry name" value="ODC_AZ"/>
</dbReference>
<keyword evidence="5" id="KW-0688">Ribosomal frameshifting</keyword>
<dbReference type="PANTHER" id="PTHR10279">
    <property type="entry name" value="ORNITHINE DECARBOXYLASE ANTIZYME"/>
    <property type="match status" value="1"/>
</dbReference>
<name>A0A2T2N7H6_CORCC</name>
<dbReference type="PANTHER" id="PTHR10279:SF10">
    <property type="entry name" value="ORNITHINE DECARBOXYLASE ANTIZYME"/>
    <property type="match status" value="1"/>
</dbReference>
<dbReference type="InterPro" id="IPR016181">
    <property type="entry name" value="Acyl_CoA_acyltransferase"/>
</dbReference>
<dbReference type="SUPFAM" id="SSF55729">
    <property type="entry name" value="Acyl-CoA N-acyltransferases (Nat)"/>
    <property type="match status" value="1"/>
</dbReference>
<dbReference type="GO" id="GO:0075523">
    <property type="term" value="P:viral translational frameshifting"/>
    <property type="evidence" value="ECO:0007669"/>
    <property type="project" value="UniProtKB-KW"/>
</dbReference>
<dbReference type="STRING" id="1448308.A0A2T2N7H6"/>
<dbReference type="AlphaFoldDB" id="A0A2T2N7H6"/>